<comment type="caution">
    <text evidence="2">The sequence shown here is derived from an EMBL/GenBank/DDBJ whole genome shotgun (WGS) entry which is preliminary data.</text>
</comment>
<evidence type="ECO:0000256" key="1">
    <source>
        <dbReference type="SAM" id="Coils"/>
    </source>
</evidence>
<dbReference type="EMBL" id="JANPWB010000009">
    <property type="protein sequence ID" value="KAJ1157315.1"/>
    <property type="molecule type" value="Genomic_DNA"/>
</dbReference>
<gene>
    <name evidence="2" type="ORF">NDU88_010029</name>
</gene>
<keyword evidence="3" id="KW-1185">Reference proteome</keyword>
<reference evidence="2" key="1">
    <citation type="journal article" date="2022" name="bioRxiv">
        <title>Sequencing and chromosome-scale assembly of the giantPleurodeles waltlgenome.</title>
        <authorList>
            <person name="Brown T."/>
            <person name="Elewa A."/>
            <person name="Iarovenko S."/>
            <person name="Subramanian E."/>
            <person name="Araus A.J."/>
            <person name="Petzold A."/>
            <person name="Susuki M."/>
            <person name="Suzuki K.-i.T."/>
            <person name="Hayashi T."/>
            <person name="Toyoda A."/>
            <person name="Oliveira C."/>
            <person name="Osipova E."/>
            <person name="Leigh N.D."/>
            <person name="Simon A."/>
            <person name="Yun M.H."/>
        </authorList>
    </citation>
    <scope>NUCLEOTIDE SEQUENCE</scope>
    <source>
        <strain evidence="2">20211129_DDA</strain>
        <tissue evidence="2">Liver</tissue>
    </source>
</reference>
<accession>A0AAV7S0P6</accession>
<keyword evidence="1" id="KW-0175">Coiled coil</keyword>
<feature type="coiled-coil region" evidence="1">
    <location>
        <begin position="119"/>
        <end position="167"/>
    </location>
</feature>
<dbReference type="Gene3D" id="1.20.5.1700">
    <property type="match status" value="1"/>
</dbReference>
<evidence type="ECO:0000313" key="2">
    <source>
        <dbReference type="EMBL" id="KAJ1157315.1"/>
    </source>
</evidence>
<sequence length="182" mass="20789">MEGEFSRARVDTSDWHIYDPGMLPSLLNISYPASMASEHHNKKEGSLEDVSSKTMTKKLDPPQVRISDSCEGDCVVGPDDDSTPITKSFLEQVFGVLREDFATLNQEISTDVKYLKREITEFGQQIDTVEQTHDAQEEEMDQYRWEIPALQDSNQDLQYHLEDLENQLQHSNIHIRGGSQKS</sequence>
<name>A0AAV7S0P6_PLEWA</name>
<proteinExistence type="predicted"/>
<organism evidence="2 3">
    <name type="scientific">Pleurodeles waltl</name>
    <name type="common">Iberian ribbed newt</name>
    <dbReference type="NCBI Taxonomy" id="8319"/>
    <lineage>
        <taxon>Eukaryota</taxon>
        <taxon>Metazoa</taxon>
        <taxon>Chordata</taxon>
        <taxon>Craniata</taxon>
        <taxon>Vertebrata</taxon>
        <taxon>Euteleostomi</taxon>
        <taxon>Amphibia</taxon>
        <taxon>Batrachia</taxon>
        <taxon>Caudata</taxon>
        <taxon>Salamandroidea</taxon>
        <taxon>Salamandridae</taxon>
        <taxon>Pleurodelinae</taxon>
        <taxon>Pleurodeles</taxon>
    </lineage>
</organism>
<dbReference type="AlphaFoldDB" id="A0AAV7S0P6"/>
<protein>
    <submittedName>
        <fullName evidence="2">Uncharacterized protein</fullName>
    </submittedName>
</protein>
<dbReference type="Proteomes" id="UP001066276">
    <property type="component" value="Chromosome 5"/>
</dbReference>
<evidence type="ECO:0000313" key="3">
    <source>
        <dbReference type="Proteomes" id="UP001066276"/>
    </source>
</evidence>